<keyword evidence="1" id="KW-0833">Ubl conjugation pathway</keyword>
<dbReference type="UniPathway" id="UPA00143"/>
<comment type="domain">
    <text evidence="1">The N-terminus is composed of the phosphotyrosine binding (PTB) domain, a short linker region and the RING-type zinc finger. The PTB domain, which is also called TKB (tyrosine kinase binding) domain, is composed of three different subdomains: a four-helix bundle (4H), a calcium-binding EF hand and a divergent SH2 domain.</text>
</comment>
<dbReference type="EC" id="2.3.2.27" evidence="1"/>
<dbReference type="PANTHER" id="PTHR23007:SF11">
    <property type="entry name" value="E3 UBIQUITIN-PROTEIN LIGASE CBL"/>
    <property type="match status" value="1"/>
</dbReference>
<evidence type="ECO:0000313" key="3">
    <source>
        <dbReference type="EMBL" id="MPC56183.1"/>
    </source>
</evidence>
<dbReference type="GO" id="GO:0005886">
    <property type="term" value="C:plasma membrane"/>
    <property type="evidence" value="ECO:0007669"/>
    <property type="project" value="TreeGrafter"/>
</dbReference>
<keyword evidence="1" id="KW-0106">Calcium</keyword>
<gene>
    <name evidence="3" type="primary">V-CBL</name>
    <name evidence="3" type="ORF">E2C01_050136</name>
</gene>
<dbReference type="GO" id="GO:0001784">
    <property type="term" value="F:phosphotyrosine residue binding"/>
    <property type="evidence" value="ECO:0007669"/>
    <property type="project" value="UniProtKB-UniRule"/>
</dbReference>
<dbReference type="Pfam" id="PF02262">
    <property type="entry name" value="Cbl_N"/>
    <property type="match status" value="1"/>
</dbReference>
<reference evidence="3 4" key="1">
    <citation type="submission" date="2019-05" db="EMBL/GenBank/DDBJ databases">
        <title>Another draft genome of Portunus trituberculatus and its Hox gene families provides insights of decapod evolution.</title>
        <authorList>
            <person name="Jeong J.-H."/>
            <person name="Song I."/>
            <person name="Kim S."/>
            <person name="Choi T."/>
            <person name="Kim D."/>
            <person name="Ryu S."/>
            <person name="Kim W."/>
        </authorList>
    </citation>
    <scope>NUCLEOTIDE SEQUENCE [LARGE SCALE GENOMIC DNA]</scope>
    <source>
        <tissue evidence="3">Muscle</tissue>
    </source>
</reference>
<dbReference type="GO" id="GO:0016567">
    <property type="term" value="P:protein ubiquitination"/>
    <property type="evidence" value="ECO:0007669"/>
    <property type="project" value="UniProtKB-UniPathway"/>
</dbReference>
<comment type="pathway">
    <text evidence="1">Protein modification; protein ubiquitination.</text>
</comment>
<sequence length="188" mass="21214">MMRKCKQASQLFKDGKELMFDESSHYRRNLTKLSLVFSHMLSELKATFPQGSFAGDQFRITKGDAADFWKKCFGENPPARKPLPRVRKPNLHSDCGQDSNPCAWRPLGPQSTHGSTVPRRPLFCLLCVCSVADFWKKQWLAEKDAANDENKPPQERGYRKVARVCYCGAFSSICPLLPLPPLPPASDP</sequence>
<dbReference type="InterPro" id="IPR024159">
    <property type="entry name" value="Cbl_PTB"/>
</dbReference>
<evidence type="ECO:0000313" key="4">
    <source>
        <dbReference type="Proteomes" id="UP000324222"/>
    </source>
</evidence>
<dbReference type="GO" id="GO:0045121">
    <property type="term" value="C:membrane raft"/>
    <property type="evidence" value="ECO:0007669"/>
    <property type="project" value="TreeGrafter"/>
</dbReference>
<organism evidence="3 4">
    <name type="scientific">Portunus trituberculatus</name>
    <name type="common">Swimming crab</name>
    <name type="synonym">Neptunus trituberculatus</name>
    <dbReference type="NCBI Taxonomy" id="210409"/>
    <lineage>
        <taxon>Eukaryota</taxon>
        <taxon>Metazoa</taxon>
        <taxon>Ecdysozoa</taxon>
        <taxon>Arthropoda</taxon>
        <taxon>Crustacea</taxon>
        <taxon>Multicrustacea</taxon>
        <taxon>Malacostraca</taxon>
        <taxon>Eumalacostraca</taxon>
        <taxon>Eucarida</taxon>
        <taxon>Decapoda</taxon>
        <taxon>Pleocyemata</taxon>
        <taxon>Brachyura</taxon>
        <taxon>Eubrachyura</taxon>
        <taxon>Portunoidea</taxon>
        <taxon>Portunidae</taxon>
        <taxon>Portuninae</taxon>
        <taxon>Portunus</taxon>
    </lineage>
</organism>
<dbReference type="PROSITE" id="PS51506">
    <property type="entry name" value="CBL_PTB"/>
    <property type="match status" value="1"/>
</dbReference>
<dbReference type="PANTHER" id="PTHR23007">
    <property type="entry name" value="CBL"/>
    <property type="match status" value="1"/>
</dbReference>
<dbReference type="Gene3D" id="1.20.930.20">
    <property type="entry name" value="Adaptor protein Cbl, N-terminal domain"/>
    <property type="match status" value="1"/>
</dbReference>
<dbReference type="GO" id="GO:0008270">
    <property type="term" value="F:zinc ion binding"/>
    <property type="evidence" value="ECO:0007669"/>
    <property type="project" value="UniProtKB-KW"/>
</dbReference>
<feature type="domain" description="Cbl-PTB" evidence="2">
    <location>
        <begin position="1"/>
        <end position="188"/>
    </location>
</feature>
<dbReference type="EMBL" id="VSRR010013756">
    <property type="protein sequence ID" value="MPC56183.1"/>
    <property type="molecule type" value="Genomic_DNA"/>
</dbReference>
<dbReference type="OrthoDB" id="7237699at2759"/>
<dbReference type="Proteomes" id="UP000324222">
    <property type="component" value="Unassembled WGS sequence"/>
</dbReference>
<keyword evidence="1" id="KW-0863">Zinc-finger</keyword>
<evidence type="ECO:0000259" key="2">
    <source>
        <dbReference type="PROSITE" id="PS51506"/>
    </source>
</evidence>
<dbReference type="InterPro" id="IPR036537">
    <property type="entry name" value="Adaptor_Cbl_N_dom_sf"/>
</dbReference>
<protein>
    <recommendedName>
        <fullName evidence="1">E3 ubiquitin-protein ligase CBL</fullName>
        <ecNumber evidence="1">2.3.2.27</ecNumber>
    </recommendedName>
</protein>
<dbReference type="GO" id="GO:0030971">
    <property type="term" value="F:receptor tyrosine kinase binding"/>
    <property type="evidence" value="ECO:0007669"/>
    <property type="project" value="TreeGrafter"/>
</dbReference>
<name>A0A5B7GFQ1_PORTR</name>
<comment type="function">
    <text evidence="1">E3 ubiquitin-protein ligase which accepts ubiquitin from specific E2 ubiquitin-conjugating enzymes, and transfers it to substrates, generally promoting their degradation by the proteasome.</text>
</comment>
<comment type="catalytic activity">
    <reaction evidence="1">
        <text>S-ubiquitinyl-[E2 ubiquitin-conjugating enzyme]-L-cysteine + [acceptor protein]-L-lysine = [E2 ubiquitin-conjugating enzyme]-L-cysteine + N(6)-ubiquitinyl-[acceptor protein]-L-lysine.</text>
        <dbReference type="EC" id="2.3.2.27"/>
    </reaction>
</comment>
<keyword evidence="1" id="KW-0808">Transferase</keyword>
<accession>A0A5B7GFQ1</accession>
<keyword evidence="1" id="KW-0479">Metal-binding</keyword>
<dbReference type="GO" id="GO:0005509">
    <property type="term" value="F:calcium ion binding"/>
    <property type="evidence" value="ECO:0007669"/>
    <property type="project" value="UniProtKB-UniRule"/>
</dbReference>
<dbReference type="GO" id="GO:0023051">
    <property type="term" value="P:regulation of signaling"/>
    <property type="evidence" value="ECO:0007669"/>
    <property type="project" value="InterPro"/>
</dbReference>
<dbReference type="GO" id="GO:0061630">
    <property type="term" value="F:ubiquitin protein ligase activity"/>
    <property type="evidence" value="ECO:0007669"/>
    <property type="project" value="UniProtKB-EC"/>
</dbReference>
<keyword evidence="1" id="KW-0862">Zinc</keyword>
<dbReference type="GO" id="GO:0007166">
    <property type="term" value="P:cell surface receptor signaling pathway"/>
    <property type="evidence" value="ECO:0007669"/>
    <property type="project" value="InterPro"/>
</dbReference>
<evidence type="ECO:0000256" key="1">
    <source>
        <dbReference type="RuleBase" id="RU367001"/>
    </source>
</evidence>
<dbReference type="InterPro" id="IPR024162">
    <property type="entry name" value="Adaptor_Cbl"/>
</dbReference>
<comment type="caution">
    <text evidence="3">The sequence shown here is derived from an EMBL/GenBank/DDBJ whole genome shotgun (WGS) entry which is preliminary data.</text>
</comment>
<dbReference type="SUPFAM" id="SSF47668">
    <property type="entry name" value="N-terminal domain of cbl (N-cbl)"/>
    <property type="match status" value="1"/>
</dbReference>
<keyword evidence="4" id="KW-1185">Reference proteome</keyword>
<dbReference type="AlphaFoldDB" id="A0A5B7GFQ1"/>
<dbReference type="GO" id="GO:0017124">
    <property type="term" value="F:SH3 domain binding"/>
    <property type="evidence" value="ECO:0007669"/>
    <property type="project" value="TreeGrafter"/>
</dbReference>
<proteinExistence type="predicted"/>
<dbReference type="InterPro" id="IPR003153">
    <property type="entry name" value="Adaptor_Cbl_N_hlx"/>
</dbReference>